<dbReference type="GO" id="GO:0030436">
    <property type="term" value="P:asexual sporulation"/>
    <property type="evidence" value="ECO:0007669"/>
    <property type="project" value="UniProtKB-UniRule"/>
</dbReference>
<dbReference type="Pfam" id="PF19824">
    <property type="entry name" value="Tlp"/>
    <property type="match status" value="1"/>
</dbReference>
<keyword evidence="4" id="KW-1185">Reference proteome</keyword>
<dbReference type="OrthoDB" id="1799076at2"/>
<feature type="compositionally biased region" description="Basic and acidic residues" evidence="2">
    <location>
        <begin position="1"/>
        <end position="21"/>
    </location>
</feature>
<comment type="similarity">
    <text evidence="1">Belongs to the Tlp family.</text>
</comment>
<feature type="compositionally biased region" description="Basic and acidic residues" evidence="2">
    <location>
        <begin position="31"/>
        <end position="47"/>
    </location>
</feature>
<dbReference type="GO" id="GO:0030435">
    <property type="term" value="P:sporulation resulting in formation of a cellular spore"/>
    <property type="evidence" value="ECO:0007669"/>
    <property type="project" value="UniProtKB-KW"/>
</dbReference>
<comment type="caution">
    <text evidence="3">The sequence shown here is derived from an EMBL/GenBank/DDBJ whole genome shotgun (WGS) entry which is preliminary data.</text>
</comment>
<organism evidence="3 4">
    <name type="scientific">Halalkalibacter nanhaiisediminis</name>
    <dbReference type="NCBI Taxonomy" id="688079"/>
    <lineage>
        <taxon>Bacteria</taxon>
        <taxon>Bacillati</taxon>
        <taxon>Bacillota</taxon>
        <taxon>Bacilli</taxon>
        <taxon>Bacillales</taxon>
        <taxon>Bacillaceae</taxon>
        <taxon>Halalkalibacter</taxon>
    </lineage>
</organism>
<reference evidence="3 4" key="1">
    <citation type="journal article" date="2015" name="Stand. Genomic Sci.">
        <title>Genomic Encyclopedia of Bacterial and Archaeal Type Strains, Phase III: the genomes of soil and plant-associated and newly described type strains.</title>
        <authorList>
            <person name="Whitman W.B."/>
            <person name="Woyke T."/>
            <person name="Klenk H.P."/>
            <person name="Zhou Y."/>
            <person name="Lilburn T.G."/>
            <person name="Beck B.J."/>
            <person name="De Vos P."/>
            <person name="Vandamme P."/>
            <person name="Eisen J.A."/>
            <person name="Garrity G."/>
            <person name="Hugenholtz P."/>
            <person name="Kyrpides N.C."/>
        </authorList>
    </citation>
    <scope>NUCLEOTIDE SEQUENCE [LARGE SCALE GENOMIC DNA]</scope>
    <source>
        <strain evidence="3 4">CGMCC 1.10116</strain>
    </source>
</reference>
<dbReference type="RefSeq" id="WP_144449338.1">
    <property type="nucleotide sequence ID" value="NZ_VLKZ01000002.1"/>
</dbReference>
<evidence type="ECO:0000313" key="3">
    <source>
        <dbReference type="EMBL" id="TWI59266.1"/>
    </source>
</evidence>
<comment type="induction">
    <text evidence="1">Expressed only in the forespore compartment of sporulating cells.</text>
</comment>
<evidence type="ECO:0000313" key="4">
    <source>
        <dbReference type="Proteomes" id="UP000315711"/>
    </source>
</evidence>
<dbReference type="NCBIfam" id="TIGR03090">
    <property type="entry name" value="SASP_tlp"/>
    <property type="match status" value="1"/>
</dbReference>
<protein>
    <recommendedName>
        <fullName evidence="1">Small, acid-soluble spore protein Tlp</fullName>
    </recommendedName>
</protein>
<evidence type="ECO:0000256" key="2">
    <source>
        <dbReference type="SAM" id="MobiDB-lite"/>
    </source>
</evidence>
<dbReference type="AlphaFoldDB" id="A0A562QT46"/>
<accession>A0A562QT46</accession>
<dbReference type="InterPro" id="IPR017524">
    <property type="entry name" value="SASP_thioredoxin-like"/>
</dbReference>
<dbReference type="HAMAP" id="MF_01506">
    <property type="entry name" value="Tlp"/>
    <property type="match status" value="1"/>
</dbReference>
<gene>
    <name evidence="1" type="primary">tlp</name>
    <name evidence="3" type="ORF">IQ10_00981</name>
</gene>
<feature type="region of interest" description="Disordered" evidence="2">
    <location>
        <begin position="1"/>
        <end position="64"/>
    </location>
</feature>
<keyword evidence="1" id="KW-0749">Sporulation</keyword>
<sequence length="78" mass="9062">MAKPDDRSDNAEKLKQMKENTAHNIEAAEESIAHTDMSEEQKQAVKEKNKRREHSMQAFDAEMADEMHARKNGYKENE</sequence>
<comment type="subcellular location">
    <subcellularLocation>
        <location evidence="1">Spore core</location>
    </subcellularLocation>
</comment>
<evidence type="ECO:0000256" key="1">
    <source>
        <dbReference type="HAMAP-Rule" id="MF_01506"/>
    </source>
</evidence>
<dbReference type="Proteomes" id="UP000315711">
    <property type="component" value="Unassembled WGS sequence"/>
</dbReference>
<proteinExistence type="evidence at transcript level"/>
<name>A0A562QT46_9BACI</name>
<dbReference type="EMBL" id="VLKZ01000002">
    <property type="protein sequence ID" value="TWI59266.1"/>
    <property type="molecule type" value="Genomic_DNA"/>
</dbReference>